<protein>
    <submittedName>
        <fullName evidence="7">-like homeobox isoform X2</fullName>
    </submittedName>
</protein>
<dbReference type="GO" id="GO:0003677">
    <property type="term" value="F:DNA binding"/>
    <property type="evidence" value="ECO:0007669"/>
    <property type="project" value="UniProtKB-UniRule"/>
</dbReference>
<dbReference type="EMBL" id="CACRXK020002097">
    <property type="protein sequence ID" value="CAB3992666.1"/>
    <property type="molecule type" value="Genomic_DNA"/>
</dbReference>
<dbReference type="GO" id="GO:0000981">
    <property type="term" value="F:DNA-binding transcription factor activity, RNA polymerase II-specific"/>
    <property type="evidence" value="ECO:0007669"/>
    <property type="project" value="InterPro"/>
</dbReference>
<dbReference type="InterPro" id="IPR051662">
    <property type="entry name" value="H2.0_Homeobox_NeuralPatt"/>
</dbReference>
<dbReference type="Pfam" id="PF00046">
    <property type="entry name" value="Homeodomain"/>
    <property type="match status" value="1"/>
</dbReference>
<reference evidence="7" key="1">
    <citation type="submission" date="2020-04" db="EMBL/GenBank/DDBJ databases">
        <authorList>
            <person name="Alioto T."/>
            <person name="Alioto T."/>
            <person name="Gomez Garrido J."/>
        </authorList>
    </citation>
    <scope>NUCLEOTIDE SEQUENCE</scope>
    <source>
        <strain evidence="7">A484AB</strain>
    </source>
</reference>
<dbReference type="CDD" id="cd00086">
    <property type="entry name" value="homeodomain"/>
    <property type="match status" value="1"/>
</dbReference>
<name>A0A7D9HY32_PARCT</name>
<dbReference type="PROSITE" id="PS00027">
    <property type="entry name" value="HOMEOBOX_1"/>
    <property type="match status" value="1"/>
</dbReference>
<evidence type="ECO:0000256" key="4">
    <source>
        <dbReference type="PROSITE-ProRule" id="PRU00108"/>
    </source>
</evidence>
<keyword evidence="3 4" id="KW-0539">Nucleus</keyword>
<keyword evidence="1 4" id="KW-0238">DNA-binding</keyword>
<comment type="caution">
    <text evidence="7">The sequence shown here is derived from an EMBL/GenBank/DDBJ whole genome shotgun (WGS) entry which is preliminary data.</text>
</comment>
<dbReference type="PROSITE" id="PS50071">
    <property type="entry name" value="HOMEOBOX_2"/>
    <property type="match status" value="1"/>
</dbReference>
<proteinExistence type="predicted"/>
<feature type="region of interest" description="Disordered" evidence="6">
    <location>
        <begin position="76"/>
        <end position="95"/>
    </location>
</feature>
<keyword evidence="8" id="KW-1185">Reference proteome</keyword>
<dbReference type="Proteomes" id="UP001152795">
    <property type="component" value="Unassembled WGS sequence"/>
</dbReference>
<dbReference type="PANTHER" id="PTHR24331:SF0">
    <property type="entry name" value="DBX"/>
    <property type="match status" value="1"/>
</dbReference>
<evidence type="ECO:0000256" key="6">
    <source>
        <dbReference type="SAM" id="MobiDB-lite"/>
    </source>
</evidence>
<dbReference type="OrthoDB" id="6159439at2759"/>
<evidence type="ECO:0000256" key="2">
    <source>
        <dbReference type="ARBA" id="ARBA00023155"/>
    </source>
</evidence>
<comment type="subcellular location">
    <subcellularLocation>
        <location evidence="4 5">Nucleus</location>
    </subcellularLocation>
</comment>
<evidence type="ECO:0000313" key="8">
    <source>
        <dbReference type="Proteomes" id="UP001152795"/>
    </source>
</evidence>
<sequence length="225" mass="25845">MEKDTQYSGFPRESTAREEVVSSCQCPTTLQWTTSSYRAPETAWSSSPFSYTPNNQPCLCLRYRNMECGTRRIKIGSSFDSNEEPPKQQESSLSISKNLKFGIERILTPSCKEENSSGSPNNMKESNANIAHKSSTAGKSQRKNGTRSVFSHVQRNILELHYQQREYVTKGERYHIAMATGISEEQVKIWFQNRRTKKKKLERNKMAASEKNKAEHFSLNIMNFH</sequence>
<evidence type="ECO:0000256" key="3">
    <source>
        <dbReference type="ARBA" id="ARBA00023242"/>
    </source>
</evidence>
<evidence type="ECO:0000256" key="5">
    <source>
        <dbReference type="RuleBase" id="RU000682"/>
    </source>
</evidence>
<dbReference type="GO" id="GO:0005634">
    <property type="term" value="C:nucleus"/>
    <property type="evidence" value="ECO:0007669"/>
    <property type="project" value="UniProtKB-SubCell"/>
</dbReference>
<evidence type="ECO:0000256" key="1">
    <source>
        <dbReference type="ARBA" id="ARBA00023125"/>
    </source>
</evidence>
<dbReference type="Gene3D" id="1.10.10.60">
    <property type="entry name" value="Homeodomain-like"/>
    <property type="match status" value="1"/>
</dbReference>
<evidence type="ECO:0000313" key="7">
    <source>
        <dbReference type="EMBL" id="CAB3992666.1"/>
    </source>
</evidence>
<dbReference type="AlphaFoldDB" id="A0A7D9HY32"/>
<feature type="DNA-binding region" description="Homeobox" evidence="4">
    <location>
        <begin position="143"/>
        <end position="202"/>
    </location>
</feature>
<keyword evidence="2 4" id="KW-0371">Homeobox</keyword>
<dbReference type="InterPro" id="IPR017970">
    <property type="entry name" value="Homeobox_CS"/>
</dbReference>
<dbReference type="SMART" id="SM00389">
    <property type="entry name" value="HOX"/>
    <property type="match status" value="1"/>
</dbReference>
<dbReference type="InterPro" id="IPR009057">
    <property type="entry name" value="Homeodomain-like_sf"/>
</dbReference>
<organism evidence="7 8">
    <name type="scientific">Paramuricea clavata</name>
    <name type="common">Red gorgonian</name>
    <name type="synonym">Violescent sea-whip</name>
    <dbReference type="NCBI Taxonomy" id="317549"/>
    <lineage>
        <taxon>Eukaryota</taxon>
        <taxon>Metazoa</taxon>
        <taxon>Cnidaria</taxon>
        <taxon>Anthozoa</taxon>
        <taxon>Octocorallia</taxon>
        <taxon>Malacalcyonacea</taxon>
        <taxon>Plexauridae</taxon>
        <taxon>Paramuricea</taxon>
    </lineage>
</organism>
<dbReference type="PANTHER" id="PTHR24331">
    <property type="entry name" value="DBX"/>
    <property type="match status" value="1"/>
</dbReference>
<accession>A0A7D9HY32</accession>
<dbReference type="SUPFAM" id="SSF46689">
    <property type="entry name" value="Homeodomain-like"/>
    <property type="match status" value="1"/>
</dbReference>
<gene>
    <name evidence="7" type="ORF">PACLA_8A020588</name>
</gene>
<dbReference type="InterPro" id="IPR001356">
    <property type="entry name" value="HD"/>
</dbReference>